<dbReference type="AlphaFoldDB" id="V2QE34"/>
<proteinExistence type="predicted"/>
<reference evidence="1" key="3">
    <citation type="submission" date="2022-06" db="EMBL/GenBank/DDBJ databases">
        <title>Resources to Facilitate Use of the Altered Schaedler Flora (ASF) Mouse Model to Study Microbiome Function.</title>
        <authorList>
            <person name="Proctor A."/>
            <person name="Parvinroo S."/>
            <person name="Richie T."/>
            <person name="Jia X."/>
            <person name="Lee S.T.M."/>
            <person name="Karp P.D."/>
            <person name="Paley S."/>
            <person name="Kostic A.D."/>
            <person name="Pierre J.F."/>
            <person name="Wannemuehler M.J."/>
            <person name="Phillips G.J."/>
        </authorList>
    </citation>
    <scope>NUCLEOTIDE SEQUENCE</scope>
    <source>
        <strain evidence="1">ASF457</strain>
    </source>
</reference>
<dbReference type="EMBL" id="CP097562">
    <property type="protein sequence ID" value="USF23744.1"/>
    <property type="molecule type" value="Genomic_DNA"/>
</dbReference>
<dbReference type="RefSeq" id="WP_023275116.1">
    <property type="nucleotide sequence ID" value="NZ_CP097562.1"/>
</dbReference>
<dbReference type="OrthoDB" id="5334216at2"/>
<evidence type="ECO:0000313" key="1">
    <source>
        <dbReference type="EMBL" id="USF23744.1"/>
    </source>
</evidence>
<keyword evidence="2" id="KW-1185">Reference proteome</keyword>
<reference evidence="1" key="1">
    <citation type="journal article" date="2014" name="Genome Announc.">
        <title>Draft genome sequences of the altered schaedler flora, a defined bacterial community from gnotobiotic mice.</title>
        <authorList>
            <person name="Wannemuehler M.J."/>
            <person name="Overstreet A.M."/>
            <person name="Ward D.V."/>
            <person name="Phillips G.J."/>
        </authorList>
    </citation>
    <scope>NUCLEOTIDE SEQUENCE</scope>
    <source>
        <strain evidence="1">ASF457</strain>
    </source>
</reference>
<reference evidence="1" key="2">
    <citation type="submission" date="2022-05" db="EMBL/GenBank/DDBJ databases">
        <authorList>
            <person name="Proctor A.L."/>
            <person name="Phillips G.J."/>
            <person name="Wannemuehler M.J."/>
        </authorList>
    </citation>
    <scope>NUCLEOTIDE SEQUENCE</scope>
    <source>
        <strain evidence="1">ASF457</strain>
    </source>
</reference>
<accession>V2QE34</accession>
<gene>
    <name evidence="1" type="ORF">N508_000811</name>
</gene>
<protein>
    <submittedName>
        <fullName evidence="1">Uncharacterized protein</fullName>
    </submittedName>
</protein>
<dbReference type="Proteomes" id="UP000017429">
    <property type="component" value="Chromosome"/>
</dbReference>
<dbReference type="SUPFAM" id="SSF48695">
    <property type="entry name" value="Multiheme cytochromes"/>
    <property type="match status" value="1"/>
</dbReference>
<dbReference type="Gene3D" id="3.90.10.10">
    <property type="entry name" value="Cytochrome C3"/>
    <property type="match status" value="1"/>
</dbReference>
<dbReference type="eggNOG" id="ENOG5032A35">
    <property type="taxonomic scope" value="Bacteria"/>
</dbReference>
<dbReference type="KEGG" id="msch:N508_000811"/>
<organism evidence="1 2">
    <name type="scientific">Mucispirillum schaedleri ASF457</name>
    <dbReference type="NCBI Taxonomy" id="1379858"/>
    <lineage>
        <taxon>Bacteria</taxon>
        <taxon>Pseudomonadati</taxon>
        <taxon>Deferribacterota</taxon>
        <taxon>Deferribacteres</taxon>
        <taxon>Deferribacterales</taxon>
        <taxon>Mucispirillaceae</taxon>
        <taxon>Mucispirillum</taxon>
    </lineage>
</organism>
<dbReference type="InterPro" id="IPR036280">
    <property type="entry name" value="Multihaem_cyt_sf"/>
</dbReference>
<name>V2QE34_9BACT</name>
<sequence length="92" mass="10079">MLFTALIILVSGYYQDAVSGCAGDCMTCHPKLIGDMRHLSLTTCIKCHKPSEQKSFSLSLGGCGDRCFQCHAEWPKDGNHASLNTCLNCHEK</sequence>
<evidence type="ECO:0000313" key="2">
    <source>
        <dbReference type="Proteomes" id="UP000017429"/>
    </source>
</evidence>